<proteinExistence type="predicted"/>
<evidence type="ECO:0000256" key="1">
    <source>
        <dbReference type="SAM" id="MobiDB-lite"/>
    </source>
</evidence>
<feature type="region of interest" description="Disordered" evidence="1">
    <location>
        <begin position="1"/>
        <end position="72"/>
    </location>
</feature>
<dbReference type="OrthoDB" id="912280at2759"/>
<dbReference type="AlphaFoldDB" id="A0A2P5ACZ5"/>
<comment type="caution">
    <text evidence="2">The sequence shown here is derived from an EMBL/GenBank/DDBJ whole genome shotgun (WGS) entry which is preliminary data.</text>
</comment>
<feature type="compositionally biased region" description="Basic and acidic residues" evidence="1">
    <location>
        <begin position="55"/>
        <end position="71"/>
    </location>
</feature>
<feature type="region of interest" description="Disordered" evidence="1">
    <location>
        <begin position="151"/>
        <end position="171"/>
    </location>
</feature>
<dbReference type="EMBL" id="JXTB01000661">
    <property type="protein sequence ID" value="PON34403.1"/>
    <property type="molecule type" value="Genomic_DNA"/>
</dbReference>
<feature type="compositionally biased region" description="Polar residues" evidence="1">
    <location>
        <begin position="162"/>
        <end position="171"/>
    </location>
</feature>
<dbReference type="Proteomes" id="UP000237105">
    <property type="component" value="Unassembled WGS sequence"/>
</dbReference>
<accession>A0A2P5ACZ5</accession>
<feature type="non-terminal residue" evidence="2">
    <location>
        <position position="238"/>
    </location>
</feature>
<evidence type="ECO:0000313" key="2">
    <source>
        <dbReference type="EMBL" id="PON34403.1"/>
    </source>
</evidence>
<feature type="compositionally biased region" description="Basic and acidic residues" evidence="1">
    <location>
        <begin position="1"/>
        <end position="19"/>
    </location>
</feature>
<gene>
    <name evidence="2" type="ORF">PanWU01x14_344650</name>
</gene>
<name>A0A2P5ACZ5_PARAD</name>
<sequence length="238" mass="26752">MADVQTKSERVFRVLESHQKAPKTSVATTTMPVQPPAPQGVKRPSSGQGPAPARDSQEGAKRRKTSRDSLPKYELNTPIDVIYLQNKDRGIFKDPPKSSVLEHMKNRNRYYQFYKDFGHDTIHCCNLYAQVMMTIHAGRLKQYVKTGGTQPLEDVTRPETGKQAQASGSGEQTLRIVPTIVGRPEATQDQEEKERCLKRAEGRVKRLRGMGHFVNHLMSGESRTSAAPIFFTQQDLTT</sequence>
<evidence type="ECO:0000313" key="3">
    <source>
        <dbReference type="Proteomes" id="UP000237105"/>
    </source>
</evidence>
<protein>
    <submittedName>
        <fullName evidence="2">Uncharacterized protein</fullName>
    </submittedName>
</protein>
<keyword evidence="3" id="KW-1185">Reference proteome</keyword>
<reference evidence="3" key="1">
    <citation type="submission" date="2016-06" db="EMBL/GenBank/DDBJ databases">
        <title>Parallel loss of symbiosis genes in relatives of nitrogen-fixing non-legume Parasponia.</title>
        <authorList>
            <person name="Van Velzen R."/>
            <person name="Holmer R."/>
            <person name="Bu F."/>
            <person name="Rutten L."/>
            <person name="Van Zeijl A."/>
            <person name="Liu W."/>
            <person name="Santuari L."/>
            <person name="Cao Q."/>
            <person name="Sharma T."/>
            <person name="Shen D."/>
            <person name="Roswanjaya Y."/>
            <person name="Wardhani T."/>
            <person name="Kalhor M.S."/>
            <person name="Jansen J."/>
            <person name="Van den Hoogen J."/>
            <person name="Gungor B."/>
            <person name="Hartog M."/>
            <person name="Hontelez J."/>
            <person name="Verver J."/>
            <person name="Yang W.-C."/>
            <person name="Schijlen E."/>
            <person name="Repin R."/>
            <person name="Schilthuizen M."/>
            <person name="Schranz E."/>
            <person name="Heidstra R."/>
            <person name="Miyata K."/>
            <person name="Fedorova E."/>
            <person name="Kohlen W."/>
            <person name="Bisseling T."/>
            <person name="Smit S."/>
            <person name="Geurts R."/>
        </authorList>
    </citation>
    <scope>NUCLEOTIDE SEQUENCE [LARGE SCALE GENOMIC DNA]</scope>
    <source>
        <strain evidence="3">cv. WU1-14</strain>
    </source>
</reference>
<organism evidence="2 3">
    <name type="scientific">Parasponia andersonii</name>
    <name type="common">Sponia andersonii</name>
    <dbReference type="NCBI Taxonomy" id="3476"/>
    <lineage>
        <taxon>Eukaryota</taxon>
        <taxon>Viridiplantae</taxon>
        <taxon>Streptophyta</taxon>
        <taxon>Embryophyta</taxon>
        <taxon>Tracheophyta</taxon>
        <taxon>Spermatophyta</taxon>
        <taxon>Magnoliopsida</taxon>
        <taxon>eudicotyledons</taxon>
        <taxon>Gunneridae</taxon>
        <taxon>Pentapetalae</taxon>
        <taxon>rosids</taxon>
        <taxon>fabids</taxon>
        <taxon>Rosales</taxon>
        <taxon>Cannabaceae</taxon>
        <taxon>Parasponia</taxon>
    </lineage>
</organism>